<evidence type="ECO:0000259" key="1">
    <source>
        <dbReference type="PROSITE" id="PS50995"/>
    </source>
</evidence>
<dbReference type="PANTHER" id="PTHR39515:SF2">
    <property type="entry name" value="HTH-TYPE TRANSCRIPTIONAL REGULATOR RV0880"/>
    <property type="match status" value="1"/>
</dbReference>
<gene>
    <name evidence="2" type="ORF">CA260_08475</name>
</gene>
<protein>
    <submittedName>
        <fullName evidence="2">Transcriptional regulator</fullName>
    </submittedName>
</protein>
<keyword evidence="3" id="KW-1185">Reference proteome</keyword>
<evidence type="ECO:0000313" key="3">
    <source>
        <dbReference type="Proteomes" id="UP000248926"/>
    </source>
</evidence>
<dbReference type="InterPro" id="IPR000835">
    <property type="entry name" value="HTH_MarR-typ"/>
</dbReference>
<dbReference type="PANTHER" id="PTHR39515">
    <property type="entry name" value="CONSERVED PROTEIN"/>
    <property type="match status" value="1"/>
</dbReference>
<proteinExistence type="predicted"/>
<accession>A0A328PCL3</accession>
<dbReference type="Gene3D" id="1.10.10.10">
    <property type="entry name" value="Winged helix-like DNA-binding domain superfamily/Winged helix DNA-binding domain"/>
    <property type="match status" value="1"/>
</dbReference>
<sequence>MSPMTGEARLLAEELRTPLRRIYRQLRRDAHDDGIPPLRKQLLIAIIDQPGIGVGDLARQENLRSPTISGHINAMVAAGLVERTDAASGDRRRVGLVATRQGNDAIDAHRKRRTDRLAQALANLPAESRNAIRAAIPALNELDL</sequence>
<dbReference type="InterPro" id="IPR052526">
    <property type="entry name" value="HTH-type_Bedaq_tolerance"/>
</dbReference>
<dbReference type="OrthoDB" id="5949982at2"/>
<dbReference type="EMBL" id="NFZS01000001">
    <property type="protein sequence ID" value="RAO77866.1"/>
    <property type="molecule type" value="Genomic_DNA"/>
</dbReference>
<dbReference type="InterPro" id="IPR036390">
    <property type="entry name" value="WH_DNA-bd_sf"/>
</dbReference>
<dbReference type="AlphaFoldDB" id="A0A328PCL3"/>
<dbReference type="SMART" id="SM00347">
    <property type="entry name" value="HTH_MARR"/>
    <property type="match status" value="1"/>
</dbReference>
<reference evidence="2 3" key="1">
    <citation type="journal article" date="2018" name="Genet. Mol. Biol.">
        <title>The genome sequence of Dyella jiangningensis FCAV SCS01 from a lignocellulose-decomposing microbial consortium metagenome reveals potential for biotechnological applications.</title>
        <authorList>
            <person name="Desiderato J.G."/>
            <person name="Alvarenga D.O."/>
            <person name="Constancio M.T.L."/>
            <person name="Alves L.M.C."/>
            <person name="Varani A.M."/>
        </authorList>
    </citation>
    <scope>NUCLEOTIDE SEQUENCE [LARGE SCALE GENOMIC DNA]</scope>
    <source>
        <strain evidence="2 3">FCAV SCS01</strain>
    </source>
</reference>
<dbReference type="SUPFAM" id="SSF46785">
    <property type="entry name" value="Winged helix' DNA-binding domain"/>
    <property type="match status" value="1"/>
</dbReference>
<feature type="domain" description="HTH marR-type" evidence="1">
    <location>
        <begin position="12"/>
        <end position="141"/>
    </location>
</feature>
<organism evidence="2 3">
    <name type="scientific">Dyella jiangningensis</name>
    <dbReference type="NCBI Taxonomy" id="1379159"/>
    <lineage>
        <taxon>Bacteria</taxon>
        <taxon>Pseudomonadati</taxon>
        <taxon>Pseudomonadota</taxon>
        <taxon>Gammaproteobacteria</taxon>
        <taxon>Lysobacterales</taxon>
        <taxon>Rhodanobacteraceae</taxon>
        <taxon>Dyella</taxon>
    </lineage>
</organism>
<name>A0A328PCL3_9GAMM</name>
<dbReference type="InterPro" id="IPR036388">
    <property type="entry name" value="WH-like_DNA-bd_sf"/>
</dbReference>
<dbReference type="PROSITE" id="PS50995">
    <property type="entry name" value="HTH_MARR_2"/>
    <property type="match status" value="1"/>
</dbReference>
<dbReference type="Pfam" id="PF12802">
    <property type="entry name" value="MarR_2"/>
    <property type="match status" value="1"/>
</dbReference>
<dbReference type="Proteomes" id="UP000248926">
    <property type="component" value="Unassembled WGS sequence"/>
</dbReference>
<dbReference type="GO" id="GO:0003700">
    <property type="term" value="F:DNA-binding transcription factor activity"/>
    <property type="evidence" value="ECO:0007669"/>
    <property type="project" value="InterPro"/>
</dbReference>
<dbReference type="RefSeq" id="WP_111982295.1">
    <property type="nucleotide sequence ID" value="NZ_NFZS01000001.1"/>
</dbReference>
<comment type="caution">
    <text evidence="2">The sequence shown here is derived from an EMBL/GenBank/DDBJ whole genome shotgun (WGS) entry which is preliminary data.</text>
</comment>
<evidence type="ECO:0000313" key="2">
    <source>
        <dbReference type="EMBL" id="RAO77866.1"/>
    </source>
</evidence>